<dbReference type="SUPFAM" id="SSF52540">
    <property type="entry name" value="P-loop containing nucleoside triphosphate hydrolases"/>
    <property type="match status" value="1"/>
</dbReference>
<dbReference type="Pfam" id="PF24883">
    <property type="entry name" value="NPHP3_N"/>
    <property type="match status" value="1"/>
</dbReference>
<dbReference type="Proteomes" id="UP000622797">
    <property type="component" value="Unassembled WGS sequence"/>
</dbReference>
<feature type="chain" id="PRO_5034019586" description="NACHT domain-containing protein" evidence="2">
    <location>
        <begin position="27"/>
        <end position="1067"/>
    </location>
</feature>
<reference evidence="5" key="1">
    <citation type="journal article" date="2020" name="BMC Genomics">
        <title>Correction to: Identification and distribution of gene clusters required for synthesis of sphingolipid metabolism inhibitors in diverse species of the filamentous fungus Fusarium.</title>
        <authorList>
            <person name="Kim H.S."/>
            <person name="Lohmar J.M."/>
            <person name="Busman M."/>
            <person name="Brown D.W."/>
            <person name="Naumann T.A."/>
            <person name="Divon H.H."/>
            <person name="Lysoe E."/>
            <person name="Uhlig S."/>
            <person name="Proctor R.H."/>
        </authorList>
    </citation>
    <scope>NUCLEOTIDE SEQUENCE</scope>
    <source>
        <strain evidence="5">NRRL 20472</strain>
    </source>
</reference>
<gene>
    <name evidence="5" type="ORF">FSARC_5526</name>
</gene>
<evidence type="ECO:0000259" key="4">
    <source>
        <dbReference type="Pfam" id="PF25053"/>
    </source>
</evidence>
<comment type="caution">
    <text evidence="5">The sequence shown here is derived from an EMBL/GenBank/DDBJ whole genome shotgun (WGS) entry which is preliminary data.</text>
</comment>
<feature type="signal peptide" evidence="2">
    <location>
        <begin position="1"/>
        <end position="26"/>
    </location>
</feature>
<organism evidence="5 6">
    <name type="scientific">Fusarium sarcochroum</name>
    <dbReference type="NCBI Taxonomy" id="1208366"/>
    <lineage>
        <taxon>Eukaryota</taxon>
        <taxon>Fungi</taxon>
        <taxon>Dikarya</taxon>
        <taxon>Ascomycota</taxon>
        <taxon>Pezizomycotina</taxon>
        <taxon>Sordariomycetes</taxon>
        <taxon>Hypocreomycetidae</taxon>
        <taxon>Hypocreales</taxon>
        <taxon>Nectriaceae</taxon>
        <taxon>Fusarium</taxon>
        <taxon>Fusarium lateritium species complex</taxon>
    </lineage>
</organism>
<dbReference type="InterPro" id="IPR027417">
    <property type="entry name" value="P-loop_NTPase"/>
</dbReference>
<keyword evidence="2" id="KW-0732">Signal</keyword>
<feature type="domain" description="DUF7791" evidence="4">
    <location>
        <begin position="585"/>
        <end position="734"/>
    </location>
</feature>
<name>A0A8H4TZH0_9HYPO</name>
<sequence>MLTGFEALGAASAVLQVIAFAGSVTSQCYKIYDGQVTSQQDLEAYATQMIDAVGRVQERYPLIPQGSSDEKKLAEIAQQCIEAARALRAETQLVTKLCKRGSLSKAFYAAFRASRHRGKIEQLEKSLQGCQEVMETHLLFKLCTRSDAIEKQQSQSFQDLDSDVKHLISQIAEGYRKTEDLIRAEQHKTRGVIAMEANTTRQEFKEHIALEVQGLGASLFSGNRYERLLGSLKVSEMNQRYHDVMDSTEASFERVFLSYERVTANDRRKLGLFEDGMLENRISDANAIHTWSDISKGELLKIDQAWTSFISWLYSKDEKVFWIRGKPGSGKSTLVKFVLENDNTKHLLESWSPGAKIASHFFWKIGTSPQNSIKGLLCSLLYSALDGETDMIDQVFQQFPASSSKDSYHDWSSRELELVLFLVLDSQTWSKCIFIDGLDELSDKDGVSKLKPLIEKLNTYSNIKVCVSSRPETQLMNMLGTIGARSLRLEDLTRPEMAVYVRKELIAVEASMRLSLGFHHEMANTLLDKAEGVFLWLFLAMNSVANGIQNSDEEETLRQRLQALPRELEELYADMWARLNANNSVYWETAGRYFHYAIAERFEVAIMNPSNLRLPLERLTLAEIALAEATDIDQFSTPKSDKASPSDLKQLCDITKQRIEARCAGLLQLRNSRRKHLMPEFPGDFWPFIQEVSFIHRTAHDFLVDTEAGQHILNHKNNPSLSADTDVRLLKSLLRMAVLLHNEFGMKMDVDNIIRAFAKFFRRCDDYQTIETLLPIAQDLFNRGMLSDYRPAGFPLPHFVSLLARQTSLFHAFIIPSLESTNSASIATDVLREISGSRQSLFTALPQLVRGLIALGANPHAPGLSLIWVHLSPDGFSQQTTAFQMVLRGALNEVMSGIYMTSLPASVDLVEAMAQTCPNWHMKMLIARELEAPDAGGKCELVGWEDSSLRSWPAWVACEVDLQFLLMRFIAAVSLQFNRHRINRLVKLSETFTEPFARIRHIVSPDTYKARRCYRIITQEETFQDILNDVFTVENYMEVDDFCSIINIPANTEKIYMGSISSTASLQ</sequence>
<accession>A0A8H4TZH0</accession>
<dbReference type="AlphaFoldDB" id="A0A8H4TZH0"/>
<evidence type="ECO:0000313" key="6">
    <source>
        <dbReference type="Proteomes" id="UP000622797"/>
    </source>
</evidence>
<dbReference type="PANTHER" id="PTHR10039">
    <property type="entry name" value="AMELOGENIN"/>
    <property type="match status" value="1"/>
</dbReference>
<reference evidence="5" key="2">
    <citation type="submission" date="2020-05" db="EMBL/GenBank/DDBJ databases">
        <authorList>
            <person name="Kim H.-S."/>
            <person name="Proctor R.H."/>
            <person name="Brown D.W."/>
        </authorList>
    </citation>
    <scope>NUCLEOTIDE SEQUENCE</scope>
    <source>
        <strain evidence="5">NRRL 20472</strain>
    </source>
</reference>
<dbReference type="EMBL" id="JABEXW010000267">
    <property type="protein sequence ID" value="KAF4966847.1"/>
    <property type="molecule type" value="Genomic_DNA"/>
</dbReference>
<evidence type="ECO:0000259" key="3">
    <source>
        <dbReference type="Pfam" id="PF24883"/>
    </source>
</evidence>
<proteinExistence type="predicted"/>
<evidence type="ECO:0000313" key="5">
    <source>
        <dbReference type="EMBL" id="KAF4966847.1"/>
    </source>
</evidence>
<evidence type="ECO:0000256" key="1">
    <source>
        <dbReference type="ARBA" id="ARBA00022737"/>
    </source>
</evidence>
<evidence type="ECO:0000256" key="2">
    <source>
        <dbReference type="SAM" id="SignalP"/>
    </source>
</evidence>
<dbReference type="PANTHER" id="PTHR10039:SF5">
    <property type="entry name" value="NACHT DOMAIN-CONTAINING PROTEIN"/>
    <property type="match status" value="1"/>
</dbReference>
<keyword evidence="6" id="KW-1185">Reference proteome</keyword>
<dbReference type="Pfam" id="PF25053">
    <property type="entry name" value="DUF7791"/>
    <property type="match status" value="1"/>
</dbReference>
<dbReference type="OrthoDB" id="5086500at2759"/>
<dbReference type="InterPro" id="IPR056693">
    <property type="entry name" value="DUF7791"/>
</dbReference>
<protein>
    <recommendedName>
        <fullName evidence="7">NACHT domain-containing protein</fullName>
    </recommendedName>
</protein>
<evidence type="ECO:0008006" key="7">
    <source>
        <dbReference type="Google" id="ProtNLM"/>
    </source>
</evidence>
<feature type="domain" description="Nephrocystin 3-like N-terminal" evidence="3">
    <location>
        <begin position="308"/>
        <end position="470"/>
    </location>
</feature>
<keyword evidence="1" id="KW-0677">Repeat</keyword>
<dbReference type="InterPro" id="IPR056884">
    <property type="entry name" value="NPHP3-like_N"/>
</dbReference>
<dbReference type="Gene3D" id="3.40.50.300">
    <property type="entry name" value="P-loop containing nucleotide triphosphate hydrolases"/>
    <property type="match status" value="1"/>
</dbReference>